<organism evidence="3 4">
    <name type="scientific">Ignelater luminosus</name>
    <name type="common">Cucubano</name>
    <name type="synonym">Pyrophorus luminosus</name>
    <dbReference type="NCBI Taxonomy" id="2038154"/>
    <lineage>
        <taxon>Eukaryota</taxon>
        <taxon>Metazoa</taxon>
        <taxon>Ecdysozoa</taxon>
        <taxon>Arthropoda</taxon>
        <taxon>Hexapoda</taxon>
        <taxon>Insecta</taxon>
        <taxon>Pterygota</taxon>
        <taxon>Neoptera</taxon>
        <taxon>Endopterygota</taxon>
        <taxon>Coleoptera</taxon>
        <taxon>Polyphaga</taxon>
        <taxon>Elateriformia</taxon>
        <taxon>Elateroidea</taxon>
        <taxon>Elateridae</taxon>
        <taxon>Agrypninae</taxon>
        <taxon>Pyrophorini</taxon>
        <taxon>Ignelater</taxon>
    </lineage>
</organism>
<reference evidence="3" key="1">
    <citation type="submission" date="2019-08" db="EMBL/GenBank/DDBJ databases">
        <title>The genome of the North American firefly Photinus pyralis.</title>
        <authorList>
            <consortium name="Photinus pyralis genome working group"/>
            <person name="Fallon T.R."/>
            <person name="Sander Lower S.E."/>
            <person name="Weng J.-K."/>
        </authorList>
    </citation>
    <scope>NUCLEOTIDE SEQUENCE</scope>
    <source>
        <strain evidence="3">TRF0915ILg1</strain>
        <tissue evidence="3">Whole body</tissue>
    </source>
</reference>
<dbReference type="Pfam" id="PF12877">
    <property type="entry name" value="KIAA1549"/>
    <property type="match status" value="1"/>
</dbReference>
<evidence type="ECO:0000313" key="4">
    <source>
        <dbReference type="Proteomes" id="UP000801492"/>
    </source>
</evidence>
<keyword evidence="4" id="KW-1185">Reference proteome</keyword>
<comment type="caution">
    <text evidence="3">The sequence shown here is derived from an EMBL/GenBank/DDBJ whole genome shotgun (WGS) entry which is preliminary data.</text>
</comment>
<dbReference type="AlphaFoldDB" id="A0A8K0FWS5"/>
<evidence type="ECO:0000256" key="1">
    <source>
        <dbReference type="SAM" id="MobiDB-lite"/>
    </source>
</evidence>
<feature type="region of interest" description="Disordered" evidence="1">
    <location>
        <begin position="257"/>
        <end position="376"/>
    </location>
</feature>
<feature type="compositionally biased region" description="Polar residues" evidence="1">
    <location>
        <begin position="257"/>
        <end position="268"/>
    </location>
</feature>
<feature type="compositionally biased region" description="Basic and acidic residues" evidence="1">
    <location>
        <begin position="512"/>
        <end position="521"/>
    </location>
</feature>
<feature type="compositionally biased region" description="Basic and acidic residues" evidence="1">
    <location>
        <begin position="269"/>
        <end position="281"/>
    </location>
</feature>
<gene>
    <name evidence="3" type="ORF">ILUMI_23829</name>
</gene>
<keyword evidence="2" id="KW-0812">Transmembrane</keyword>
<feature type="transmembrane region" description="Helical" evidence="2">
    <location>
        <begin position="209"/>
        <end position="233"/>
    </location>
</feature>
<keyword evidence="2" id="KW-1133">Transmembrane helix</keyword>
<proteinExistence type="predicted"/>
<keyword evidence="2" id="KW-0472">Membrane</keyword>
<dbReference type="OrthoDB" id="6624682at2759"/>
<sequence length="637" mass="70272">MISRLVLTTGSAPKSAYARGASLCCVITLPNPTTNCPFNCESPVTPSGEINPTPTFEVPYTNTSEESAPDADRHFWLLTVLKSEGKNVVITDLKNGLAKLYKIAFQRQQEQHLGISGRAKREIENKDKPVNVYIHNIAKLPANGDEKIEVLYHVSVSGQPVAATTAAADMSLVSDEEVTHELGYPFIIKAEPYLKVNDPQYLASSNNTWVFIGVALTILFVLLLLVALLTLALSKHSKSQMGLLNKKQVFHHDSATGHTNSAFVTNGTEKSEYDPRRRRESSTYINFRSQPSNQTLKSGMFSARPQNTSSSSSYSTSSLDTSPLMSLKKRQQTPPRRTTVARPKAALNKTTPLQHEHKTSLVLESDSSSSDKPKKDLSDTILIKNYDPGVVSPKSYLSMPSVKSFPRGNIPEPLNKVLEPVSVLHLDIADDEDLEYVEQKHKKYNTPLTRHGSLSAIEDPGVIGPVVWNAYCKKLQHGAEEKPDDVKLSNNTRMRKRFHDLLDETFSLFGSRRESPIEEGRPVSLEVKSHSAMTNRPGEESQLSMRPRPKTSDTRRSIQAENEPPRGAWATNTPSPLSRPLSAGPFCRTNLTPEIDVERVLVEGALPPNDPAVPLIAAIKTELKKCSLPGSTTNLVE</sequence>
<evidence type="ECO:0000313" key="3">
    <source>
        <dbReference type="EMBL" id="KAF2882345.1"/>
    </source>
</evidence>
<feature type="region of interest" description="Disordered" evidence="1">
    <location>
        <begin position="512"/>
        <end position="582"/>
    </location>
</feature>
<accession>A0A8K0FWS5</accession>
<dbReference type="EMBL" id="VTPC01090626">
    <property type="protein sequence ID" value="KAF2882345.1"/>
    <property type="molecule type" value="Genomic_DNA"/>
</dbReference>
<feature type="compositionally biased region" description="Low complexity" evidence="1">
    <location>
        <begin position="308"/>
        <end position="322"/>
    </location>
</feature>
<name>A0A8K0FWS5_IGNLU</name>
<dbReference type="InterPro" id="IPR024606">
    <property type="entry name" value="KIAA1549"/>
</dbReference>
<feature type="compositionally biased region" description="Polar residues" evidence="1">
    <location>
        <begin position="282"/>
        <end position="297"/>
    </location>
</feature>
<dbReference type="Proteomes" id="UP000801492">
    <property type="component" value="Unassembled WGS sequence"/>
</dbReference>
<evidence type="ECO:0000256" key="2">
    <source>
        <dbReference type="SAM" id="Phobius"/>
    </source>
</evidence>
<protein>
    <submittedName>
        <fullName evidence="3">Uncharacterized protein</fullName>
    </submittedName>
</protein>